<dbReference type="InterPro" id="IPR006214">
    <property type="entry name" value="Bax_inhibitor_1-related"/>
</dbReference>
<evidence type="ECO:0000256" key="2">
    <source>
        <dbReference type="ARBA" id="ARBA00022692"/>
    </source>
</evidence>
<dbReference type="GO" id="GO:0016020">
    <property type="term" value="C:membrane"/>
    <property type="evidence" value="ECO:0007669"/>
    <property type="project" value="UniProtKB-SubCell"/>
</dbReference>
<evidence type="ECO:0000256" key="3">
    <source>
        <dbReference type="ARBA" id="ARBA00022989"/>
    </source>
</evidence>
<keyword evidence="8" id="KW-1185">Reference proteome</keyword>
<dbReference type="AlphaFoldDB" id="A0A8T0FMY2"/>
<feature type="compositionally biased region" description="Basic and acidic residues" evidence="5">
    <location>
        <begin position="1"/>
        <end position="18"/>
    </location>
</feature>
<dbReference type="PANTHER" id="PTHR23291:SF47">
    <property type="entry name" value="TRANSMEMBRANE BAX INHIBITOR MOTIF CONTAINING 7"/>
    <property type="match status" value="1"/>
</dbReference>
<accession>A0A8T0FMY2</accession>
<dbReference type="CDD" id="cd10428">
    <property type="entry name" value="LFG_like"/>
    <property type="match status" value="1"/>
</dbReference>
<protein>
    <submittedName>
        <fullName evidence="7">Protein lifeguard 1 like protein</fullName>
    </submittedName>
</protein>
<feature type="transmembrane region" description="Helical" evidence="6">
    <location>
        <begin position="327"/>
        <end position="345"/>
    </location>
</feature>
<evidence type="ECO:0000313" key="7">
    <source>
        <dbReference type="EMBL" id="KAF8792544.1"/>
    </source>
</evidence>
<dbReference type="EMBL" id="JABXBU010000003">
    <property type="protein sequence ID" value="KAF8792544.1"/>
    <property type="molecule type" value="Genomic_DNA"/>
</dbReference>
<keyword evidence="2 6" id="KW-0812">Transmembrane</keyword>
<evidence type="ECO:0000256" key="4">
    <source>
        <dbReference type="ARBA" id="ARBA00023136"/>
    </source>
</evidence>
<evidence type="ECO:0000313" key="8">
    <source>
        <dbReference type="Proteomes" id="UP000807504"/>
    </source>
</evidence>
<keyword evidence="4 6" id="KW-0472">Membrane</keyword>
<feature type="transmembrane region" description="Helical" evidence="6">
    <location>
        <begin position="296"/>
        <end position="315"/>
    </location>
</feature>
<feature type="compositionally biased region" description="Low complexity" evidence="5">
    <location>
        <begin position="127"/>
        <end position="137"/>
    </location>
</feature>
<feature type="compositionally biased region" description="Polar residues" evidence="5">
    <location>
        <begin position="19"/>
        <end position="29"/>
    </location>
</feature>
<reference evidence="7" key="2">
    <citation type="submission" date="2020-06" db="EMBL/GenBank/DDBJ databases">
        <authorList>
            <person name="Sheffer M."/>
        </authorList>
    </citation>
    <scope>NUCLEOTIDE SEQUENCE</scope>
</reference>
<comment type="subcellular location">
    <subcellularLocation>
        <location evidence="1">Membrane</location>
        <topology evidence="1">Multi-pass membrane protein</topology>
    </subcellularLocation>
</comment>
<feature type="compositionally biased region" description="Basic and acidic residues" evidence="5">
    <location>
        <begin position="91"/>
        <end position="100"/>
    </location>
</feature>
<feature type="region of interest" description="Disordered" evidence="5">
    <location>
        <begin position="1"/>
        <end position="150"/>
    </location>
</feature>
<feature type="transmembrane region" description="Helical" evidence="6">
    <location>
        <begin position="239"/>
        <end position="258"/>
    </location>
</feature>
<keyword evidence="3 6" id="KW-1133">Transmembrane helix</keyword>
<comment type="caution">
    <text evidence="7">The sequence shown here is derived from an EMBL/GenBank/DDBJ whole genome shotgun (WGS) entry which is preliminary data.</text>
</comment>
<sequence>MAKKEDKVSKEKEERKETSSQTDTAQQQEKTQDAPPPQYSPTPQQAHTQGYQGSTQMPSPPPQYQPVAAGYPSALPYDQALGRPFILNTNDKGKQEKRESMPQTDEEQQRNMQNYPYSPNPLPYPQQQPYGYPGSSQMPQQPHYQSSPNTPGYSHFLPYSQVVYVQSPNHDSGPYRSRGQRKYTTESGPEYAGFTDVEVRRVFVRKVYLILMLQLLFTLGVIALFVFEENTRRFIRMNYYIHYMALAVFIAVYIGLACSGNMRRKYPTNIILLSIFTVAAAFLMGTISSFHKTNTVLIAVGICAAVCFAVTLFSFHTKFDFTTCGGILCILLLILVLFGIIAIFVRERYLAMNPMLMGGKNVEISPEEYILAAINHIE</sequence>
<evidence type="ECO:0000256" key="1">
    <source>
        <dbReference type="ARBA" id="ARBA00004141"/>
    </source>
</evidence>
<name>A0A8T0FMY2_ARGBR</name>
<feature type="compositionally biased region" description="Polar residues" evidence="5">
    <location>
        <begin position="41"/>
        <end position="57"/>
    </location>
</feature>
<dbReference type="Proteomes" id="UP000807504">
    <property type="component" value="Unassembled WGS sequence"/>
</dbReference>
<evidence type="ECO:0000256" key="5">
    <source>
        <dbReference type="SAM" id="MobiDB-lite"/>
    </source>
</evidence>
<dbReference type="Pfam" id="PF01027">
    <property type="entry name" value="Bax1-I"/>
    <property type="match status" value="1"/>
</dbReference>
<dbReference type="PANTHER" id="PTHR23291">
    <property type="entry name" value="BAX INHIBITOR-RELATED"/>
    <property type="match status" value="1"/>
</dbReference>
<proteinExistence type="predicted"/>
<feature type="transmembrane region" description="Helical" evidence="6">
    <location>
        <begin position="270"/>
        <end position="290"/>
    </location>
</feature>
<organism evidence="7 8">
    <name type="scientific">Argiope bruennichi</name>
    <name type="common">Wasp spider</name>
    <name type="synonym">Aranea bruennichi</name>
    <dbReference type="NCBI Taxonomy" id="94029"/>
    <lineage>
        <taxon>Eukaryota</taxon>
        <taxon>Metazoa</taxon>
        <taxon>Ecdysozoa</taxon>
        <taxon>Arthropoda</taxon>
        <taxon>Chelicerata</taxon>
        <taxon>Arachnida</taxon>
        <taxon>Araneae</taxon>
        <taxon>Araneomorphae</taxon>
        <taxon>Entelegynae</taxon>
        <taxon>Araneoidea</taxon>
        <taxon>Araneidae</taxon>
        <taxon>Argiope</taxon>
    </lineage>
</organism>
<feature type="transmembrane region" description="Helical" evidence="6">
    <location>
        <begin position="207"/>
        <end position="227"/>
    </location>
</feature>
<reference evidence="7" key="1">
    <citation type="journal article" date="2020" name="bioRxiv">
        <title>Chromosome-level reference genome of the European wasp spider Argiope bruennichi: a resource for studies on range expansion and evolutionary adaptation.</title>
        <authorList>
            <person name="Sheffer M.M."/>
            <person name="Hoppe A."/>
            <person name="Krehenwinkel H."/>
            <person name="Uhl G."/>
            <person name="Kuss A.W."/>
            <person name="Jensen L."/>
            <person name="Jensen C."/>
            <person name="Gillespie R.G."/>
            <person name="Hoff K.J."/>
            <person name="Prost S."/>
        </authorList>
    </citation>
    <scope>NUCLEOTIDE SEQUENCE</scope>
</reference>
<gene>
    <name evidence="7" type="ORF">HNY73_004128</name>
</gene>
<feature type="compositionally biased region" description="Polar residues" evidence="5">
    <location>
        <begin position="138"/>
        <end position="150"/>
    </location>
</feature>
<evidence type="ECO:0000256" key="6">
    <source>
        <dbReference type="SAM" id="Phobius"/>
    </source>
</evidence>